<dbReference type="EnsemblPlants" id="AET2Gv20688800.2">
    <property type="protein sequence ID" value="AET2Gv20688800.2"/>
    <property type="gene ID" value="AET2Gv20688800"/>
</dbReference>
<dbReference type="Pfam" id="PF14392">
    <property type="entry name" value="zf-CCHC_4"/>
    <property type="match status" value="1"/>
</dbReference>
<protein>
    <recommendedName>
        <fullName evidence="2">CCHC-type domain-containing protein</fullName>
    </recommendedName>
</protein>
<evidence type="ECO:0000313" key="3">
    <source>
        <dbReference type="EnsemblPlants" id="AET2Gv20688800.2"/>
    </source>
</evidence>
<dbReference type="InterPro" id="IPR036875">
    <property type="entry name" value="Znf_CCHC_sf"/>
</dbReference>
<sequence>MYDIQYEQVPYFCFSCGRLGHSDPYCPTPGSRDEKGELPFGSKMRAPEDLNVTDCWLEETPSFLVTSLLADCPGNAFV</sequence>
<name>A0A453C002_AEGTS</name>
<evidence type="ECO:0000259" key="2">
    <source>
        <dbReference type="PROSITE" id="PS50158"/>
    </source>
</evidence>
<keyword evidence="1" id="KW-0479">Metal-binding</keyword>
<dbReference type="InterPro" id="IPR025836">
    <property type="entry name" value="Zn_knuckle_CX2CX4HX4C"/>
</dbReference>
<proteinExistence type="predicted"/>
<keyword evidence="1" id="KW-0863">Zinc-finger</keyword>
<dbReference type="AlphaFoldDB" id="A0A453C002"/>
<keyword evidence="1" id="KW-0862">Zinc</keyword>
<accession>A0A453C002</accession>
<dbReference type="Gramene" id="AET2Gv20688800.2">
    <property type="protein sequence ID" value="AET2Gv20688800.2"/>
    <property type="gene ID" value="AET2Gv20688800"/>
</dbReference>
<evidence type="ECO:0000313" key="4">
    <source>
        <dbReference type="Proteomes" id="UP000015105"/>
    </source>
</evidence>
<organism evidence="3 4">
    <name type="scientific">Aegilops tauschii subsp. strangulata</name>
    <name type="common">Goatgrass</name>
    <dbReference type="NCBI Taxonomy" id="200361"/>
    <lineage>
        <taxon>Eukaryota</taxon>
        <taxon>Viridiplantae</taxon>
        <taxon>Streptophyta</taxon>
        <taxon>Embryophyta</taxon>
        <taxon>Tracheophyta</taxon>
        <taxon>Spermatophyta</taxon>
        <taxon>Magnoliopsida</taxon>
        <taxon>Liliopsida</taxon>
        <taxon>Poales</taxon>
        <taxon>Poaceae</taxon>
        <taxon>BOP clade</taxon>
        <taxon>Pooideae</taxon>
        <taxon>Triticodae</taxon>
        <taxon>Triticeae</taxon>
        <taxon>Triticinae</taxon>
        <taxon>Aegilops</taxon>
    </lineage>
</organism>
<keyword evidence="4" id="KW-1185">Reference proteome</keyword>
<feature type="domain" description="CCHC-type" evidence="2">
    <location>
        <begin position="13"/>
        <end position="27"/>
    </location>
</feature>
<dbReference type="InterPro" id="IPR001878">
    <property type="entry name" value="Znf_CCHC"/>
</dbReference>
<reference evidence="3" key="3">
    <citation type="journal article" date="2017" name="Nature">
        <title>Genome sequence of the progenitor of the wheat D genome Aegilops tauschii.</title>
        <authorList>
            <person name="Luo M.C."/>
            <person name="Gu Y.Q."/>
            <person name="Puiu D."/>
            <person name="Wang H."/>
            <person name="Twardziok S.O."/>
            <person name="Deal K.R."/>
            <person name="Huo N."/>
            <person name="Zhu T."/>
            <person name="Wang L."/>
            <person name="Wang Y."/>
            <person name="McGuire P.E."/>
            <person name="Liu S."/>
            <person name="Long H."/>
            <person name="Ramasamy R.K."/>
            <person name="Rodriguez J.C."/>
            <person name="Van S.L."/>
            <person name="Yuan L."/>
            <person name="Wang Z."/>
            <person name="Xia Z."/>
            <person name="Xiao L."/>
            <person name="Anderson O.D."/>
            <person name="Ouyang S."/>
            <person name="Liang Y."/>
            <person name="Zimin A.V."/>
            <person name="Pertea G."/>
            <person name="Qi P."/>
            <person name="Bennetzen J.L."/>
            <person name="Dai X."/>
            <person name="Dawson M.W."/>
            <person name="Muller H.G."/>
            <person name="Kugler K."/>
            <person name="Rivarola-Duarte L."/>
            <person name="Spannagl M."/>
            <person name="Mayer K.F.X."/>
            <person name="Lu F.H."/>
            <person name="Bevan M.W."/>
            <person name="Leroy P."/>
            <person name="Li P."/>
            <person name="You F.M."/>
            <person name="Sun Q."/>
            <person name="Liu Z."/>
            <person name="Lyons E."/>
            <person name="Wicker T."/>
            <person name="Salzberg S.L."/>
            <person name="Devos K.M."/>
            <person name="Dvorak J."/>
        </authorList>
    </citation>
    <scope>NUCLEOTIDE SEQUENCE [LARGE SCALE GENOMIC DNA]</scope>
    <source>
        <strain evidence="3">cv. AL8/78</strain>
    </source>
</reference>
<evidence type="ECO:0000256" key="1">
    <source>
        <dbReference type="PROSITE-ProRule" id="PRU00047"/>
    </source>
</evidence>
<reference evidence="3" key="4">
    <citation type="submission" date="2019-03" db="UniProtKB">
        <authorList>
            <consortium name="EnsemblPlants"/>
        </authorList>
    </citation>
    <scope>IDENTIFICATION</scope>
</reference>
<dbReference type="PROSITE" id="PS50158">
    <property type="entry name" value="ZF_CCHC"/>
    <property type="match status" value="1"/>
</dbReference>
<reference evidence="4" key="1">
    <citation type="journal article" date="2014" name="Science">
        <title>Ancient hybridizations among the ancestral genomes of bread wheat.</title>
        <authorList>
            <consortium name="International Wheat Genome Sequencing Consortium,"/>
            <person name="Marcussen T."/>
            <person name="Sandve S.R."/>
            <person name="Heier L."/>
            <person name="Spannagl M."/>
            <person name="Pfeifer M."/>
            <person name="Jakobsen K.S."/>
            <person name="Wulff B.B."/>
            <person name="Steuernagel B."/>
            <person name="Mayer K.F."/>
            <person name="Olsen O.A."/>
        </authorList>
    </citation>
    <scope>NUCLEOTIDE SEQUENCE [LARGE SCALE GENOMIC DNA]</scope>
    <source>
        <strain evidence="4">cv. AL8/78</strain>
    </source>
</reference>
<reference evidence="4" key="2">
    <citation type="journal article" date="2017" name="Nat. Plants">
        <title>The Aegilops tauschii genome reveals multiple impacts of transposons.</title>
        <authorList>
            <person name="Zhao G."/>
            <person name="Zou C."/>
            <person name="Li K."/>
            <person name="Wang K."/>
            <person name="Li T."/>
            <person name="Gao L."/>
            <person name="Zhang X."/>
            <person name="Wang H."/>
            <person name="Yang Z."/>
            <person name="Liu X."/>
            <person name="Jiang W."/>
            <person name="Mao L."/>
            <person name="Kong X."/>
            <person name="Jiao Y."/>
            <person name="Jia J."/>
        </authorList>
    </citation>
    <scope>NUCLEOTIDE SEQUENCE [LARGE SCALE GENOMIC DNA]</scope>
    <source>
        <strain evidence="4">cv. AL8/78</strain>
    </source>
</reference>
<dbReference type="SUPFAM" id="SSF57756">
    <property type="entry name" value="Retrovirus zinc finger-like domains"/>
    <property type="match status" value="1"/>
</dbReference>
<dbReference type="GO" id="GO:0003676">
    <property type="term" value="F:nucleic acid binding"/>
    <property type="evidence" value="ECO:0007669"/>
    <property type="project" value="InterPro"/>
</dbReference>
<dbReference type="GO" id="GO:0008270">
    <property type="term" value="F:zinc ion binding"/>
    <property type="evidence" value="ECO:0007669"/>
    <property type="project" value="UniProtKB-KW"/>
</dbReference>
<reference evidence="3" key="5">
    <citation type="journal article" date="2021" name="G3 (Bethesda)">
        <title>Aegilops tauschii genome assembly Aet v5.0 features greater sequence contiguity and improved annotation.</title>
        <authorList>
            <person name="Wang L."/>
            <person name="Zhu T."/>
            <person name="Rodriguez J.C."/>
            <person name="Deal K.R."/>
            <person name="Dubcovsky J."/>
            <person name="McGuire P.E."/>
            <person name="Lux T."/>
            <person name="Spannagl M."/>
            <person name="Mayer K.F.X."/>
            <person name="Baldrich P."/>
            <person name="Meyers B.C."/>
            <person name="Huo N."/>
            <person name="Gu Y.Q."/>
            <person name="Zhou H."/>
            <person name="Devos K.M."/>
            <person name="Bennetzen J.L."/>
            <person name="Unver T."/>
            <person name="Budak H."/>
            <person name="Gulick P.J."/>
            <person name="Galiba G."/>
            <person name="Kalapos B."/>
            <person name="Nelson D.R."/>
            <person name="Li P."/>
            <person name="You F.M."/>
            <person name="Luo M.C."/>
            <person name="Dvorak J."/>
        </authorList>
    </citation>
    <scope>NUCLEOTIDE SEQUENCE [LARGE SCALE GENOMIC DNA]</scope>
    <source>
        <strain evidence="3">cv. AL8/78</strain>
    </source>
</reference>
<dbReference type="Proteomes" id="UP000015105">
    <property type="component" value="Chromosome 2D"/>
</dbReference>